<feature type="transmembrane region" description="Helical" evidence="1">
    <location>
        <begin position="103"/>
        <end position="125"/>
    </location>
</feature>
<dbReference type="PANTHER" id="PTHR37577">
    <property type="entry name" value="INTEGRAL MEMBRANE PROTEIN"/>
    <property type="match status" value="1"/>
</dbReference>
<protein>
    <recommendedName>
        <fullName evidence="4">Transmembrane protein</fullName>
    </recommendedName>
</protein>
<evidence type="ECO:0008006" key="4">
    <source>
        <dbReference type="Google" id="ProtNLM"/>
    </source>
</evidence>
<gene>
    <name evidence="2" type="ORF">E8E12_000501</name>
</gene>
<keyword evidence="1" id="KW-1133">Transmembrane helix</keyword>
<accession>A0A9P4WIP6</accession>
<evidence type="ECO:0000313" key="2">
    <source>
        <dbReference type="EMBL" id="KAF3033304.1"/>
    </source>
</evidence>
<dbReference type="AlphaFoldDB" id="A0A9P4WIP6"/>
<dbReference type="Proteomes" id="UP000758155">
    <property type="component" value="Unassembled WGS sequence"/>
</dbReference>
<feature type="transmembrane region" description="Helical" evidence="1">
    <location>
        <begin position="491"/>
        <end position="512"/>
    </location>
</feature>
<proteinExistence type="predicted"/>
<dbReference type="EMBL" id="SWKV01000083">
    <property type="protein sequence ID" value="KAF3033304.1"/>
    <property type="molecule type" value="Genomic_DNA"/>
</dbReference>
<name>A0A9P4WIP6_9PLEO</name>
<feature type="transmembrane region" description="Helical" evidence="1">
    <location>
        <begin position="304"/>
        <end position="327"/>
    </location>
</feature>
<feature type="transmembrane region" description="Helical" evidence="1">
    <location>
        <begin position="176"/>
        <end position="197"/>
    </location>
</feature>
<keyword evidence="1" id="KW-0812">Transmembrane</keyword>
<dbReference type="PANTHER" id="PTHR37577:SF1">
    <property type="entry name" value="INTEGRAL MEMBRANE PROTEIN"/>
    <property type="match status" value="1"/>
</dbReference>
<feature type="transmembrane region" description="Helical" evidence="1">
    <location>
        <begin position="145"/>
        <end position="164"/>
    </location>
</feature>
<dbReference type="InterPro" id="IPR053018">
    <property type="entry name" value="Elsinochrome_Biosynth-Asso"/>
</dbReference>
<reference evidence="2" key="1">
    <citation type="submission" date="2019-04" db="EMBL/GenBank/DDBJ databases">
        <title>Sequencing of skin fungus with MAO and IRED activity.</title>
        <authorList>
            <person name="Marsaioli A.J."/>
            <person name="Bonatto J.M.C."/>
            <person name="Reis Junior O."/>
        </authorList>
    </citation>
    <scope>NUCLEOTIDE SEQUENCE</scope>
    <source>
        <strain evidence="2">28M1</strain>
    </source>
</reference>
<sequence length="532" mass="60622">MVPKFCADGPPTELASEPDISGIGVTVAYSTTATIALLLVVANYIFVYHPDASSAAEREGIKHDHPSKINPIDEYILHWRLGKKREVRGIERWGERGLRVRNALTHAMLTMSDFQLITGLSILISGFTQLDTGISAYHWQRLVQLAWFSSITHLCCLTALRNYFRRNTLGYSWRLPGMIILIVMLVIALIPTGHYTWESQTIRYGSRQHDVIRPRATDHAICYFNHHEGKCTMDEWYEVTCEQVFQASQQRMILSAVFLAVGMCNRLWHLCRLPSQLYISARFIWGLLNLWMRPTLHEDGTDTWTFGQVMALLVVFAPLITLVEGYVKATTHNVKGHDHMVDMVDGIEFLQVDSRAPSSLIGLVAKHTARGDDFINPHPNHDYYNDRFSFPILVYATLIGAAATSCLLLVALRTQDVRPSDVVQPGSATSFRFFLVPPLPVLLGYLGLGVLLSLVFEIRRPKGRSYRYWCRFLHFFFFIGIFILPSFGYIFVTYFSMICAAIYLVVAISHIVRRYKLKRKIAKAIVTSRNEH</sequence>
<feature type="transmembrane region" description="Helical" evidence="1">
    <location>
        <begin position="392"/>
        <end position="413"/>
    </location>
</feature>
<organism evidence="2 3">
    <name type="scientific">Didymella heteroderae</name>
    <dbReference type="NCBI Taxonomy" id="1769908"/>
    <lineage>
        <taxon>Eukaryota</taxon>
        <taxon>Fungi</taxon>
        <taxon>Dikarya</taxon>
        <taxon>Ascomycota</taxon>
        <taxon>Pezizomycotina</taxon>
        <taxon>Dothideomycetes</taxon>
        <taxon>Pleosporomycetidae</taxon>
        <taxon>Pleosporales</taxon>
        <taxon>Pleosporineae</taxon>
        <taxon>Didymellaceae</taxon>
        <taxon>Didymella</taxon>
    </lineage>
</organism>
<keyword evidence="1" id="KW-0472">Membrane</keyword>
<evidence type="ECO:0000313" key="3">
    <source>
        <dbReference type="Proteomes" id="UP000758155"/>
    </source>
</evidence>
<comment type="caution">
    <text evidence="2">The sequence shown here is derived from an EMBL/GenBank/DDBJ whole genome shotgun (WGS) entry which is preliminary data.</text>
</comment>
<feature type="transmembrane region" description="Helical" evidence="1">
    <location>
        <begin position="433"/>
        <end position="456"/>
    </location>
</feature>
<keyword evidence="3" id="KW-1185">Reference proteome</keyword>
<evidence type="ECO:0000256" key="1">
    <source>
        <dbReference type="SAM" id="Phobius"/>
    </source>
</evidence>
<dbReference type="OrthoDB" id="5427664at2759"/>
<feature type="transmembrane region" description="Helical" evidence="1">
    <location>
        <begin position="468"/>
        <end position="485"/>
    </location>
</feature>
<feature type="transmembrane region" description="Helical" evidence="1">
    <location>
        <begin position="20"/>
        <end position="46"/>
    </location>
</feature>